<dbReference type="SUPFAM" id="SSF56935">
    <property type="entry name" value="Porins"/>
    <property type="match status" value="1"/>
</dbReference>
<dbReference type="NCBIfam" id="TIGR04056">
    <property type="entry name" value="OMP_RagA_SusC"/>
    <property type="match status" value="1"/>
</dbReference>
<gene>
    <name evidence="10" type="ORF">IAB99_01800</name>
</gene>
<dbReference type="Pfam" id="PF13715">
    <property type="entry name" value="CarbopepD_reg_2"/>
    <property type="match status" value="1"/>
</dbReference>
<dbReference type="Pfam" id="PF07715">
    <property type="entry name" value="Plug"/>
    <property type="match status" value="1"/>
</dbReference>
<evidence type="ECO:0000313" key="10">
    <source>
        <dbReference type="EMBL" id="MBO8466483.1"/>
    </source>
</evidence>
<feature type="chain" id="PRO_5038449484" evidence="8">
    <location>
        <begin position="22"/>
        <end position="1101"/>
    </location>
</feature>
<organism evidence="10 11">
    <name type="scientific">Candidatus Cryptobacteroides faecipullorum</name>
    <dbReference type="NCBI Taxonomy" id="2840764"/>
    <lineage>
        <taxon>Bacteria</taxon>
        <taxon>Pseudomonadati</taxon>
        <taxon>Bacteroidota</taxon>
        <taxon>Bacteroidia</taxon>
        <taxon>Bacteroidales</taxon>
        <taxon>Candidatus Cryptobacteroides</taxon>
    </lineage>
</organism>
<evidence type="ECO:0000256" key="6">
    <source>
        <dbReference type="ARBA" id="ARBA00023237"/>
    </source>
</evidence>
<evidence type="ECO:0000256" key="3">
    <source>
        <dbReference type="ARBA" id="ARBA00022452"/>
    </source>
</evidence>
<dbReference type="SUPFAM" id="SSF49464">
    <property type="entry name" value="Carboxypeptidase regulatory domain-like"/>
    <property type="match status" value="1"/>
</dbReference>
<comment type="caution">
    <text evidence="10">The sequence shown here is derived from an EMBL/GenBank/DDBJ whole genome shotgun (WGS) entry which is preliminary data.</text>
</comment>
<reference evidence="10" key="2">
    <citation type="journal article" date="2021" name="PeerJ">
        <title>Extensive microbial diversity within the chicken gut microbiome revealed by metagenomics and culture.</title>
        <authorList>
            <person name="Gilroy R."/>
            <person name="Ravi A."/>
            <person name="Getino M."/>
            <person name="Pursley I."/>
            <person name="Horton D.L."/>
            <person name="Alikhan N.F."/>
            <person name="Baker D."/>
            <person name="Gharbi K."/>
            <person name="Hall N."/>
            <person name="Watson M."/>
            <person name="Adriaenssens E.M."/>
            <person name="Foster-Nyarko E."/>
            <person name="Jarju S."/>
            <person name="Secka A."/>
            <person name="Antonio M."/>
            <person name="Oren A."/>
            <person name="Chaudhuri R.R."/>
            <person name="La Ragione R."/>
            <person name="Hildebrand F."/>
            <person name="Pallen M.J."/>
        </authorList>
    </citation>
    <scope>NUCLEOTIDE SEQUENCE</scope>
    <source>
        <strain evidence="10">B1-15692</strain>
    </source>
</reference>
<keyword evidence="2 7" id="KW-0813">Transport</keyword>
<feature type="signal peptide" evidence="8">
    <location>
        <begin position="1"/>
        <end position="21"/>
    </location>
</feature>
<evidence type="ECO:0000256" key="1">
    <source>
        <dbReference type="ARBA" id="ARBA00004571"/>
    </source>
</evidence>
<dbReference type="Gene3D" id="2.170.130.10">
    <property type="entry name" value="TonB-dependent receptor, plug domain"/>
    <property type="match status" value="1"/>
</dbReference>
<reference evidence="10" key="1">
    <citation type="submission" date="2020-10" db="EMBL/GenBank/DDBJ databases">
        <authorList>
            <person name="Gilroy R."/>
        </authorList>
    </citation>
    <scope>NUCLEOTIDE SEQUENCE</scope>
    <source>
        <strain evidence="10">B1-15692</strain>
    </source>
</reference>
<evidence type="ECO:0000256" key="5">
    <source>
        <dbReference type="ARBA" id="ARBA00023136"/>
    </source>
</evidence>
<evidence type="ECO:0000313" key="11">
    <source>
        <dbReference type="Proteomes" id="UP000823660"/>
    </source>
</evidence>
<dbReference type="InterPro" id="IPR023997">
    <property type="entry name" value="TonB-dep_OMP_SusC/RagA_CS"/>
</dbReference>
<evidence type="ECO:0000256" key="2">
    <source>
        <dbReference type="ARBA" id="ARBA00022448"/>
    </source>
</evidence>
<evidence type="ECO:0000259" key="9">
    <source>
        <dbReference type="Pfam" id="PF07715"/>
    </source>
</evidence>
<sequence length="1101" mass="123193">MGKRFTLILAAFFMCLWQMPAQTTKVAGEVFSDADGLPVIGAYVYVKGNEKTGAVTDLDGKFELAGVPASAEFLVVSYLGMETQEVKIAPYVKVTLYPDSEMLEGVVVTGMQKMDKRLFTGSTTKVEGDKAKMDGVAEISRALEGKASGVSVQNVSGTFGTAPKIRVRGATSIYGSSKPLWVVDGVIMEDVVEVDTDQLSSGDATTLISSAIAGLNADDIESFQILKDGSATSIYGARAMAGVIVVTTKKGASGRSRISYTGEFTTRLKPSYRNFNIMNSQEQMGVYRELEMKGWLNYSDIANASESGIYGKMYNLITNGTLENTEASRNAYLRQAEYRNTDWFDVLFSNALQQNHSVSLSSGNEKSQYYASISAMVDPGWSKQSKVNRYTANLNANYNIFKWMSFNMIANASYRKQRAPGTLSSEIDAVNGEVRRDFDINPYSYALNTSRVLDPNEFYTRNYADFNILHELDNNYMDFDVTDLKFQGEFKFKPVAGLELSALGAVKYSQTSQQHTITDFSNQALAYRAMPTTVIRDNNPFLYTDPDDPYAIPVTVLPDGGIYERTDFRMLSYDFRATASYSKDFGGIHIMNLFGGMELNTVDRQQSWFRGWGMQYSMGEVARYAYQVFKKGAEEGSQYYTLMNTLSRSVAFFANATYSYKGRYTVNGTIRYEGTNKLGKTRTARWLPTWNVSGAWNMHEEEWFKPLYPAVSFLSLKASYSLTADRGPASVTNSRVVINSTNPWRPNAGDQESALYVSDLENAALTYEKKHELNIGGSFGFIDNRINIEADWYKRNNYDLIGPVTTQGIGGQVNKYGNVASMESSGFEFTLSTVNISTKNFKWTTDFIYSHATNKVTNLENVQRVIDLVSGQGFGLEGYPVRSIFSIPFKGLNEKGLPTFLDQDGNITTTGIYFQERDNIDFLEYSGTADPTDFGSFGNTFQWKGFKLNIFLTYSFGNVVRLDPVFSNSYTDLTSMPREFKNRWAVPGDEKLTTIPVISSRQQNRDDAYLSYAYNAYNYSTERIAKGDFIRLKEVSLTYDFPKRWIKAMKLNNLSLKLQATNLCLLYADKKLNGQDPEFFNTGGVATPLPKQFTLTVRLGL</sequence>
<dbReference type="Proteomes" id="UP000823660">
    <property type="component" value="Unassembled WGS sequence"/>
</dbReference>
<dbReference type="AlphaFoldDB" id="A0A9D9I7B2"/>
<dbReference type="InterPro" id="IPR008969">
    <property type="entry name" value="CarboxyPept-like_regulatory"/>
</dbReference>
<keyword evidence="8" id="KW-0732">Signal</keyword>
<dbReference type="InterPro" id="IPR036942">
    <property type="entry name" value="Beta-barrel_TonB_sf"/>
</dbReference>
<keyword evidence="4 7" id="KW-0812">Transmembrane</keyword>
<evidence type="ECO:0000256" key="4">
    <source>
        <dbReference type="ARBA" id="ARBA00022692"/>
    </source>
</evidence>
<keyword evidence="6 7" id="KW-0998">Cell outer membrane</keyword>
<dbReference type="NCBIfam" id="TIGR04057">
    <property type="entry name" value="SusC_RagA_signa"/>
    <property type="match status" value="1"/>
</dbReference>
<dbReference type="GO" id="GO:0009279">
    <property type="term" value="C:cell outer membrane"/>
    <property type="evidence" value="ECO:0007669"/>
    <property type="project" value="UniProtKB-SubCell"/>
</dbReference>
<protein>
    <submittedName>
        <fullName evidence="10">SusC/RagA family TonB-linked outer membrane protein</fullName>
    </submittedName>
</protein>
<proteinExistence type="inferred from homology"/>
<keyword evidence="5 7" id="KW-0472">Membrane</keyword>
<dbReference type="InterPro" id="IPR039426">
    <property type="entry name" value="TonB-dep_rcpt-like"/>
</dbReference>
<accession>A0A9D9I7B2</accession>
<feature type="domain" description="TonB-dependent receptor plug" evidence="9">
    <location>
        <begin position="117"/>
        <end position="243"/>
    </location>
</feature>
<comment type="similarity">
    <text evidence="7">Belongs to the TonB-dependent receptor family.</text>
</comment>
<dbReference type="PROSITE" id="PS52016">
    <property type="entry name" value="TONB_DEPENDENT_REC_3"/>
    <property type="match status" value="1"/>
</dbReference>
<dbReference type="InterPro" id="IPR023996">
    <property type="entry name" value="TonB-dep_OMP_SusC/RagA"/>
</dbReference>
<keyword evidence="3 7" id="KW-1134">Transmembrane beta strand</keyword>
<evidence type="ECO:0000256" key="8">
    <source>
        <dbReference type="SAM" id="SignalP"/>
    </source>
</evidence>
<name>A0A9D9I7B2_9BACT</name>
<evidence type="ECO:0000256" key="7">
    <source>
        <dbReference type="PROSITE-ProRule" id="PRU01360"/>
    </source>
</evidence>
<comment type="subcellular location">
    <subcellularLocation>
        <location evidence="1 7">Cell outer membrane</location>
        <topology evidence="1 7">Multi-pass membrane protein</topology>
    </subcellularLocation>
</comment>
<dbReference type="Gene3D" id="2.40.170.20">
    <property type="entry name" value="TonB-dependent receptor, beta-barrel domain"/>
    <property type="match status" value="1"/>
</dbReference>
<dbReference type="InterPro" id="IPR037066">
    <property type="entry name" value="Plug_dom_sf"/>
</dbReference>
<dbReference type="EMBL" id="JADIMH010000010">
    <property type="protein sequence ID" value="MBO8466483.1"/>
    <property type="molecule type" value="Genomic_DNA"/>
</dbReference>
<dbReference type="InterPro" id="IPR012910">
    <property type="entry name" value="Plug_dom"/>
</dbReference>